<dbReference type="Pfam" id="PF00535">
    <property type="entry name" value="Glycos_transf_2"/>
    <property type="match status" value="2"/>
</dbReference>
<accession>A0ABY5VDX0</accession>
<dbReference type="PANTHER" id="PTHR43179">
    <property type="entry name" value="RHAMNOSYLTRANSFERASE WBBL"/>
    <property type="match status" value="1"/>
</dbReference>
<dbReference type="CDD" id="cd04184">
    <property type="entry name" value="GT2_RfbC_Mx_like"/>
    <property type="match status" value="1"/>
</dbReference>
<dbReference type="PANTHER" id="PTHR43179:SF7">
    <property type="entry name" value="RHAMNOSYLTRANSFERASE WBBL"/>
    <property type="match status" value="1"/>
</dbReference>
<keyword evidence="3" id="KW-1185">Reference proteome</keyword>
<gene>
    <name evidence="2" type="ORF">NQ502_13695</name>
</gene>
<feature type="domain" description="Glycosyltransferase 2-like" evidence="1">
    <location>
        <begin position="543"/>
        <end position="686"/>
    </location>
</feature>
<dbReference type="EMBL" id="CP102290">
    <property type="protein sequence ID" value="UWP58432.1"/>
    <property type="molecule type" value="Genomic_DNA"/>
</dbReference>
<sequence>MQRELFEVKRERFHLLDPDVYILQGSWPKEYEPQVLLDGRRISDVRLEDWENTSALERFADLDLMKGKKVTLFVRLPQDLNKCKRLKIYALRGNEKILWFSIAVRDLVRRQGKPFYYIEEEKASPSSKTLKVRGWAVYRTPVTISVYDEQGKKIPCDIQRNNRVDAVEMFKETQVESKCGFYLELDGVKTKTVYLVFRAEGSKAVYPIQMQSAFIVKNKVQRLAKKGTRYLASHGVKALAVKVAGKIAGMKKAPVSYDKWLPRHLPTSAELDRQRQAVFAVRPKFSIVVPLYKTPLLYLEALIASVKEQTYPEWELCLSDGSGPDSPIADALLRYAGADERIRVISHEAPLKISENTNAAIAAATGEFIVFADHDDVLTPNALYECVKALNEQPETEIFYSDEDKMSMDGHKFFQPHFKPDFNLDLLCTVNYICHLFVARRSVIEKAGVLRPEFDGAQDYDFIFRCIEASDRICHIPKILYHWRSHEDSTSENPESKLYAFDAGQRAVQAHYDRLGIRAEVSKGEYLGLYRTRFLRDYDPLISIIIPNKDHTEDLDRCIQSIEEKSTYKNYEYIIVENNSTEEETFEYYKKLELENPRAHVIYWDGIFNYSLINNFGAQHAKGEYFLLLNNDTEIINPDCLEELLGYCMRDDVGAVGARLYFEDDTIQHAGVVIGFGGIAGHCFVMQPRGYTGYCHRIICAQDYSAVTAACMMVKRSIFEQVGGLSEELQVAFNDIDFCMKIRKAGKLIVYNPYAELYHYESKSRGLEDTPEKVARFNREIAIFEKKWPDIFKTGDPYYNPNLTLDSQDFSLRRI</sequence>
<name>A0ABY5VDX0_9FIRM</name>
<protein>
    <submittedName>
        <fullName evidence="2">Glycosyltransferase family 2 protein</fullName>
    </submittedName>
</protein>
<evidence type="ECO:0000259" key="1">
    <source>
        <dbReference type="Pfam" id="PF00535"/>
    </source>
</evidence>
<proteinExistence type="predicted"/>
<feature type="domain" description="Glycosyltransferase 2-like" evidence="1">
    <location>
        <begin position="286"/>
        <end position="446"/>
    </location>
</feature>
<organism evidence="2 3">
    <name type="scientific">Ruminococcus gauvreauii</name>
    <dbReference type="NCBI Taxonomy" id="438033"/>
    <lineage>
        <taxon>Bacteria</taxon>
        <taxon>Bacillati</taxon>
        <taxon>Bacillota</taxon>
        <taxon>Clostridia</taxon>
        <taxon>Eubacteriales</taxon>
        <taxon>Oscillospiraceae</taxon>
        <taxon>Ruminococcus</taxon>
    </lineage>
</organism>
<dbReference type="InterPro" id="IPR029044">
    <property type="entry name" value="Nucleotide-diphossugar_trans"/>
</dbReference>
<dbReference type="InterPro" id="IPR001173">
    <property type="entry name" value="Glyco_trans_2-like"/>
</dbReference>
<dbReference type="CDD" id="cd04186">
    <property type="entry name" value="GT_2_like_c"/>
    <property type="match status" value="1"/>
</dbReference>
<evidence type="ECO:0000313" key="2">
    <source>
        <dbReference type="EMBL" id="UWP58432.1"/>
    </source>
</evidence>
<dbReference type="SUPFAM" id="SSF53448">
    <property type="entry name" value="Nucleotide-diphospho-sugar transferases"/>
    <property type="match status" value="2"/>
</dbReference>
<dbReference type="Proteomes" id="UP001060164">
    <property type="component" value="Chromosome"/>
</dbReference>
<dbReference type="Gene3D" id="3.90.550.10">
    <property type="entry name" value="Spore Coat Polysaccharide Biosynthesis Protein SpsA, Chain A"/>
    <property type="match status" value="2"/>
</dbReference>
<reference evidence="2" key="1">
    <citation type="journal article" date="2022" name="Cell">
        <title>Design, construction, and in vivo augmentation of a complex gut microbiome.</title>
        <authorList>
            <person name="Cheng A.G."/>
            <person name="Ho P.Y."/>
            <person name="Aranda-Diaz A."/>
            <person name="Jain S."/>
            <person name="Yu F.B."/>
            <person name="Meng X."/>
            <person name="Wang M."/>
            <person name="Iakiviak M."/>
            <person name="Nagashima K."/>
            <person name="Zhao A."/>
            <person name="Murugkar P."/>
            <person name="Patil A."/>
            <person name="Atabakhsh K."/>
            <person name="Weakley A."/>
            <person name="Yan J."/>
            <person name="Brumbaugh A.R."/>
            <person name="Higginbottom S."/>
            <person name="Dimas A."/>
            <person name="Shiver A.L."/>
            <person name="Deutschbauer A."/>
            <person name="Neff N."/>
            <person name="Sonnenburg J.L."/>
            <person name="Huang K.C."/>
            <person name="Fischbach M.A."/>
        </authorList>
    </citation>
    <scope>NUCLEOTIDE SEQUENCE</scope>
    <source>
        <strain evidence="2">DSM 19829</strain>
    </source>
</reference>
<dbReference type="RefSeq" id="WP_028528218.1">
    <property type="nucleotide sequence ID" value="NZ_CABLBR010000008.1"/>
</dbReference>
<evidence type="ECO:0000313" key="3">
    <source>
        <dbReference type="Proteomes" id="UP001060164"/>
    </source>
</evidence>